<dbReference type="SUPFAM" id="SSF89550">
    <property type="entry name" value="PHP domain-like"/>
    <property type="match status" value="1"/>
</dbReference>
<dbReference type="Proteomes" id="UP001203665">
    <property type="component" value="Unassembled WGS sequence"/>
</dbReference>
<evidence type="ECO:0000313" key="2">
    <source>
        <dbReference type="EMBL" id="MCM2676336.1"/>
    </source>
</evidence>
<evidence type="ECO:0000313" key="3">
    <source>
        <dbReference type="Proteomes" id="UP001203665"/>
    </source>
</evidence>
<proteinExistence type="predicted"/>
<dbReference type="NCBIfam" id="NF038032">
    <property type="entry name" value="CehA_McbA_metalo"/>
    <property type="match status" value="1"/>
</dbReference>
<dbReference type="InterPro" id="IPR052018">
    <property type="entry name" value="PHP_domain"/>
</dbReference>
<dbReference type="PANTHER" id="PTHR42924:SF3">
    <property type="entry name" value="POLYMERASE_HISTIDINOL PHOSPHATASE N-TERMINAL DOMAIN-CONTAINING PROTEIN"/>
    <property type="match status" value="1"/>
</dbReference>
<accession>A0ABT0XKA9</accession>
<keyword evidence="3" id="KW-1185">Reference proteome</keyword>
<dbReference type="InterPro" id="IPR016195">
    <property type="entry name" value="Pol/histidinol_Pase-like"/>
</dbReference>
<dbReference type="Gene3D" id="3.20.20.140">
    <property type="entry name" value="Metal-dependent hydrolases"/>
    <property type="match status" value="1"/>
</dbReference>
<dbReference type="InterPro" id="IPR003141">
    <property type="entry name" value="Pol/His_phosphatase_N"/>
</dbReference>
<feature type="domain" description="Polymerase/histidinol phosphatase N-terminal" evidence="1">
    <location>
        <begin position="154"/>
        <end position="214"/>
    </location>
</feature>
<organism evidence="2 3">
    <name type="scientific">Alkalicoccobacillus plakortidis</name>
    <dbReference type="NCBI Taxonomy" id="444060"/>
    <lineage>
        <taxon>Bacteria</taxon>
        <taxon>Bacillati</taxon>
        <taxon>Bacillota</taxon>
        <taxon>Bacilli</taxon>
        <taxon>Bacillales</taxon>
        <taxon>Bacillaceae</taxon>
        <taxon>Alkalicoccobacillus</taxon>
    </lineage>
</organism>
<dbReference type="SMART" id="SM00481">
    <property type="entry name" value="POLIIIAc"/>
    <property type="match status" value="1"/>
</dbReference>
<name>A0ABT0XKA9_9BACI</name>
<dbReference type="EMBL" id="JAMQJY010000001">
    <property type="protein sequence ID" value="MCM2676336.1"/>
    <property type="molecule type" value="Genomic_DNA"/>
</dbReference>
<comment type="caution">
    <text evidence="2">The sequence shown here is derived from an EMBL/GenBank/DDBJ whole genome shotgun (WGS) entry which is preliminary data.</text>
</comment>
<sequence>MIDFTCSVVMEEENQASIAFPFEWKEGNHKKLMIQVELEEKVWLQYQLVDANQEVRAQYVGGKTIQPVVVGETTKSTSPNTVPGPMPSGEWTLHVQVMGREVTQKQVATILLRNTDENAKADFGETWIDETGEFVLNQYQWEQVKEETARWYKGDFHTHTIASDGQMTREDNVNQAEKQGLDFFVATDHNLVPTSWTPSPDLLVIPGIEITAKKGHFNILGVQQYPYVDQDVASMETEEGIVDILKKTKETGGLNSMNHPFLTEWKWLFTKTPLALIDTFEVWNDPTYSDNVQATEEALRTWDLLTNDGWTITGIGGSDSHLRPDETYPGSTLPSLIGDPGTYVWSDENSANALLRNVKQGHVFVARENVRIDFQVDGHLPGSSLSDPSGDAQVTLQTNEPLIIQWVENGEVVHETIGKNDSYSFQWKTNSYSWLRVTVRKQDGTLIGFTNPVYYGRRNPSLHTWGDVLERLD</sequence>
<protein>
    <submittedName>
        <fullName evidence="2">CehA/McbA family metallohydrolase</fullName>
    </submittedName>
</protein>
<dbReference type="RefSeq" id="WP_251608329.1">
    <property type="nucleotide sequence ID" value="NZ_JAMQJY010000001.1"/>
</dbReference>
<gene>
    <name evidence="2" type="ORF">NDM98_13095</name>
</gene>
<dbReference type="PANTHER" id="PTHR42924">
    <property type="entry name" value="EXONUCLEASE"/>
    <property type="match status" value="1"/>
</dbReference>
<evidence type="ECO:0000259" key="1">
    <source>
        <dbReference type="SMART" id="SM00481"/>
    </source>
</evidence>
<reference evidence="2" key="1">
    <citation type="submission" date="2022-06" db="EMBL/GenBank/DDBJ databases">
        <title>Alkalicoccobacillus porphyridii sp. nov., isolated from a marine red alga, Porphyridium purpureum and reclassification of Shouchella plakortidis and Shouchella gibsonii as Alkalicoccobacillus plakortidis comb. nov. and Alkalicoccobacillus gibsonii comb. nov.</title>
        <authorList>
            <person name="Kim K.H."/>
            <person name="Lee J.K."/>
            <person name="Han D.M."/>
            <person name="Baek J.H."/>
            <person name="Jeon C.O."/>
        </authorList>
    </citation>
    <scope>NUCLEOTIDE SEQUENCE</scope>
    <source>
        <strain evidence="2">DSM 19153</strain>
    </source>
</reference>